<keyword evidence="3" id="KW-0808">Transferase</keyword>
<proteinExistence type="predicted"/>
<dbReference type="GO" id="GO:0004315">
    <property type="term" value="F:3-oxoacyl-[acyl-carrier-protein] synthase activity"/>
    <property type="evidence" value="ECO:0007669"/>
    <property type="project" value="InterPro"/>
</dbReference>
<feature type="domain" description="Carrier" evidence="4">
    <location>
        <begin position="793"/>
        <end position="868"/>
    </location>
</feature>
<dbReference type="GO" id="GO:0006633">
    <property type="term" value="P:fatty acid biosynthetic process"/>
    <property type="evidence" value="ECO:0007669"/>
    <property type="project" value="InterPro"/>
</dbReference>
<name>A0A1I7DUY7_9HYPH</name>
<dbReference type="PANTHER" id="PTHR43775:SF37">
    <property type="entry name" value="SI:DKEY-61P9.11"/>
    <property type="match status" value="1"/>
</dbReference>
<dbReference type="InterPro" id="IPR018201">
    <property type="entry name" value="Ketoacyl_synth_AS"/>
</dbReference>
<feature type="domain" description="Ketosynthase family 3 (KS3)" evidence="5">
    <location>
        <begin position="10"/>
        <end position="443"/>
    </location>
</feature>
<dbReference type="PROSITE" id="PS00606">
    <property type="entry name" value="KS3_1"/>
    <property type="match status" value="1"/>
</dbReference>
<evidence type="ECO:0000313" key="6">
    <source>
        <dbReference type="EMBL" id="SFU15482.1"/>
    </source>
</evidence>
<dbReference type="InterPro" id="IPR020841">
    <property type="entry name" value="PKS_Beta-ketoAc_synthase_dom"/>
</dbReference>
<dbReference type="GO" id="GO:0005737">
    <property type="term" value="C:cytoplasm"/>
    <property type="evidence" value="ECO:0007669"/>
    <property type="project" value="TreeGrafter"/>
</dbReference>
<keyword evidence="1" id="KW-0596">Phosphopantetheine</keyword>
<dbReference type="Pfam" id="PF02801">
    <property type="entry name" value="Ketoacyl-synt_C"/>
    <property type="match status" value="1"/>
</dbReference>
<organism evidence="6 7">
    <name type="scientific">Pseudovibrio denitrificans</name>
    <dbReference type="NCBI Taxonomy" id="258256"/>
    <lineage>
        <taxon>Bacteria</taxon>
        <taxon>Pseudomonadati</taxon>
        <taxon>Pseudomonadota</taxon>
        <taxon>Alphaproteobacteria</taxon>
        <taxon>Hyphomicrobiales</taxon>
        <taxon>Stappiaceae</taxon>
        <taxon>Pseudovibrio</taxon>
    </lineage>
</organism>
<dbReference type="InterPro" id="IPR014030">
    <property type="entry name" value="Ketoacyl_synth_N"/>
</dbReference>
<dbReference type="GO" id="GO:0004312">
    <property type="term" value="F:fatty acid synthase activity"/>
    <property type="evidence" value="ECO:0007669"/>
    <property type="project" value="TreeGrafter"/>
</dbReference>
<dbReference type="PANTHER" id="PTHR43775">
    <property type="entry name" value="FATTY ACID SYNTHASE"/>
    <property type="match status" value="1"/>
</dbReference>
<evidence type="ECO:0000256" key="1">
    <source>
        <dbReference type="ARBA" id="ARBA00022450"/>
    </source>
</evidence>
<evidence type="ECO:0000259" key="5">
    <source>
        <dbReference type="PROSITE" id="PS52004"/>
    </source>
</evidence>
<keyword evidence="2" id="KW-0597">Phosphoprotein</keyword>
<dbReference type="RefSeq" id="WP_083417483.1">
    <property type="nucleotide sequence ID" value="NZ_FPBD01000011.1"/>
</dbReference>
<dbReference type="InterPro" id="IPR032821">
    <property type="entry name" value="PKS_assoc"/>
</dbReference>
<dbReference type="Gene3D" id="1.10.1200.10">
    <property type="entry name" value="ACP-like"/>
    <property type="match status" value="1"/>
</dbReference>
<dbReference type="InterPro" id="IPR009081">
    <property type="entry name" value="PP-bd_ACP"/>
</dbReference>
<dbReference type="InterPro" id="IPR016039">
    <property type="entry name" value="Thiolase-like"/>
</dbReference>
<dbReference type="GO" id="GO:0071770">
    <property type="term" value="P:DIM/DIP cell wall layer assembly"/>
    <property type="evidence" value="ECO:0007669"/>
    <property type="project" value="TreeGrafter"/>
</dbReference>
<sequence>MNDPTGDISPFDVAIVGMSGKFPGARSVEALWDALLKGVELTSPRFAPVSSTEIAHSDTPAVKRILLDNMIDDLYGFDAEFFNVSPLDAKLTDPQHRLALESCYDALTRANVPNAKSPLVMKEGDHPTIGLFASKYSNTYLLERVYPAVIQKGGMSALQSQIANDGDHLGPFIAYKLGLSGPVISVQNACSSSLVSVHLACESLISGQCDVALVTAATVSLWQNGSYDVTEGALTSNDGHCKPFSTTADGTVYTNGVCTVVLKRLEDAVSDQSDIYAVIKGSAVNNDAERRMGYAVPSVDGQKAVVSKALSTASVDSRQLDFIECHGTGTNLGDKIEVQALQDVHKMREHNSQPCYLSSVKANIGHLGVASGLAGLIKVSLSLRTSLLPPQLNCPQSLPEISNKESGFGVNQNLAELPKTRQRFAGLSSFGLGGTNAHAVLASWPPMTSDAEERPDTVGGSIILPFSARTQTGLDRLIEDIGRRLETIGPVWADDMARCLYHHREDYPVRAAVVVEHGTLLNSHDTLKDGLNFSEAKDLVEPYLLFSGSEQVATDLLDLEVDEGYAKAIAHWKSIISVDLRSPSLLSQRVLSVVSQCAKATRVATEVGPIAALAGDGTGWIAALLFAGVLSGDQTVEMLEGLPDKEGDIDIDGYVRSFLNVRGVRTDQGPARVLNSLDWNGKIGVPSYLNGLIAAALNQNAIFIEVGSPGAFSEAHHDFSASGNKLAFHSFSALSGDSLERLRAFLWSNGAIKLRAPVAKNGFCPALPVPELIHTHYEIPAAKILVEEIDGEELELSLKQNLQRLWHEVFSIKAAIDDDIIFEHGATSLTIANFVETLCRELDVHLEIADIYECPSFAAQLQLIKERM</sequence>
<dbReference type="AlphaFoldDB" id="A0A1I7DUY7"/>
<dbReference type="GO" id="GO:0005886">
    <property type="term" value="C:plasma membrane"/>
    <property type="evidence" value="ECO:0007669"/>
    <property type="project" value="TreeGrafter"/>
</dbReference>
<dbReference type="Pfam" id="PF00550">
    <property type="entry name" value="PP-binding"/>
    <property type="match status" value="1"/>
</dbReference>
<reference evidence="7" key="1">
    <citation type="submission" date="2016-10" db="EMBL/GenBank/DDBJ databases">
        <authorList>
            <person name="Varghese N."/>
            <person name="Submissions S."/>
        </authorList>
    </citation>
    <scope>NUCLEOTIDE SEQUENCE [LARGE SCALE GENOMIC DNA]</scope>
    <source>
        <strain evidence="7">DSM 17465</strain>
    </source>
</reference>
<dbReference type="InterPro" id="IPR050091">
    <property type="entry name" value="PKS_NRPS_Biosynth_Enz"/>
</dbReference>
<dbReference type="Pfam" id="PF16197">
    <property type="entry name" value="KAsynt_C_assoc"/>
    <property type="match status" value="1"/>
</dbReference>
<accession>A0A1I7DUY7</accession>
<evidence type="ECO:0000256" key="3">
    <source>
        <dbReference type="ARBA" id="ARBA00022679"/>
    </source>
</evidence>
<dbReference type="InterPro" id="IPR014031">
    <property type="entry name" value="Ketoacyl_synth_C"/>
</dbReference>
<evidence type="ECO:0000259" key="4">
    <source>
        <dbReference type="PROSITE" id="PS50075"/>
    </source>
</evidence>
<dbReference type="EMBL" id="FPBD01000011">
    <property type="protein sequence ID" value="SFU15482.1"/>
    <property type="molecule type" value="Genomic_DNA"/>
</dbReference>
<dbReference type="SUPFAM" id="SSF53901">
    <property type="entry name" value="Thiolase-like"/>
    <property type="match status" value="1"/>
</dbReference>
<dbReference type="CDD" id="cd00833">
    <property type="entry name" value="PKS"/>
    <property type="match status" value="1"/>
</dbReference>
<gene>
    <name evidence="6" type="ORF">SAMN05444141_11134</name>
</gene>
<dbReference type="Proteomes" id="UP000183371">
    <property type="component" value="Unassembled WGS sequence"/>
</dbReference>
<dbReference type="Pfam" id="PF00109">
    <property type="entry name" value="ketoacyl-synt"/>
    <property type="match status" value="1"/>
</dbReference>
<dbReference type="InterPro" id="IPR036736">
    <property type="entry name" value="ACP-like_sf"/>
</dbReference>
<evidence type="ECO:0000313" key="7">
    <source>
        <dbReference type="Proteomes" id="UP000183371"/>
    </source>
</evidence>
<keyword evidence="7" id="KW-1185">Reference proteome</keyword>
<evidence type="ECO:0000256" key="2">
    <source>
        <dbReference type="ARBA" id="ARBA00022553"/>
    </source>
</evidence>
<dbReference type="PROSITE" id="PS50075">
    <property type="entry name" value="CARRIER"/>
    <property type="match status" value="1"/>
</dbReference>
<dbReference type="PROSITE" id="PS52004">
    <property type="entry name" value="KS3_2"/>
    <property type="match status" value="1"/>
</dbReference>
<protein>
    <submittedName>
        <fullName evidence="6">Phosphopantetheine attachment site</fullName>
    </submittedName>
</protein>
<dbReference type="Gene3D" id="1.10.1240.100">
    <property type="match status" value="1"/>
</dbReference>
<dbReference type="SUPFAM" id="SSF47336">
    <property type="entry name" value="ACP-like"/>
    <property type="match status" value="1"/>
</dbReference>
<dbReference type="Gene3D" id="3.40.47.10">
    <property type="match status" value="1"/>
</dbReference>
<dbReference type="SMART" id="SM00825">
    <property type="entry name" value="PKS_KS"/>
    <property type="match status" value="1"/>
</dbReference>